<accession>A0ABP6SDY4</accession>
<sequence length="75" mass="7929">MCAPKPREASMPASERDAHQRPPSPSALSMSELLASCAAASAVSTPPLRESEKVPEEPLAEESVTGEINQRRDAA</sequence>
<comment type="caution">
    <text evidence="2">The sequence shown here is derived from an EMBL/GenBank/DDBJ whole genome shotgun (WGS) entry which is preliminary data.</text>
</comment>
<dbReference type="Proteomes" id="UP001499990">
    <property type="component" value="Unassembled WGS sequence"/>
</dbReference>
<evidence type="ECO:0000313" key="2">
    <source>
        <dbReference type="EMBL" id="GAA3374467.1"/>
    </source>
</evidence>
<dbReference type="EMBL" id="BAAAYL010000001">
    <property type="protein sequence ID" value="GAA3374467.1"/>
    <property type="molecule type" value="Genomic_DNA"/>
</dbReference>
<proteinExistence type="predicted"/>
<feature type="region of interest" description="Disordered" evidence="1">
    <location>
        <begin position="1"/>
        <end position="75"/>
    </location>
</feature>
<keyword evidence="3" id="KW-1185">Reference proteome</keyword>
<organism evidence="2 3">
    <name type="scientific">Streptomyces sannanensis</name>
    <dbReference type="NCBI Taxonomy" id="285536"/>
    <lineage>
        <taxon>Bacteria</taxon>
        <taxon>Bacillati</taxon>
        <taxon>Actinomycetota</taxon>
        <taxon>Actinomycetes</taxon>
        <taxon>Kitasatosporales</taxon>
        <taxon>Streptomycetaceae</taxon>
        <taxon>Streptomyces</taxon>
    </lineage>
</organism>
<feature type="compositionally biased region" description="Basic and acidic residues" evidence="1">
    <location>
        <begin position="1"/>
        <end position="20"/>
    </location>
</feature>
<protein>
    <submittedName>
        <fullName evidence="2">Uncharacterized protein</fullName>
    </submittedName>
</protein>
<feature type="compositionally biased region" description="Low complexity" evidence="1">
    <location>
        <begin position="26"/>
        <end position="47"/>
    </location>
</feature>
<name>A0ABP6SDY4_9ACTN</name>
<evidence type="ECO:0000313" key="3">
    <source>
        <dbReference type="Proteomes" id="UP001499990"/>
    </source>
</evidence>
<gene>
    <name evidence="2" type="ORF">GCM10020367_38450</name>
</gene>
<reference evidence="3" key="1">
    <citation type="journal article" date="2019" name="Int. J. Syst. Evol. Microbiol.">
        <title>The Global Catalogue of Microorganisms (GCM) 10K type strain sequencing project: providing services to taxonomists for standard genome sequencing and annotation.</title>
        <authorList>
            <consortium name="The Broad Institute Genomics Platform"/>
            <consortium name="The Broad Institute Genome Sequencing Center for Infectious Disease"/>
            <person name="Wu L."/>
            <person name="Ma J."/>
        </authorList>
    </citation>
    <scope>NUCLEOTIDE SEQUENCE [LARGE SCALE GENOMIC DNA]</scope>
    <source>
        <strain evidence="3">JCM 9651</strain>
    </source>
</reference>
<evidence type="ECO:0000256" key="1">
    <source>
        <dbReference type="SAM" id="MobiDB-lite"/>
    </source>
</evidence>